<feature type="domain" description="C2H2-type" evidence="12">
    <location>
        <begin position="460"/>
        <end position="487"/>
    </location>
</feature>
<dbReference type="Gene3D" id="3.30.160.60">
    <property type="entry name" value="Classic Zinc Finger"/>
    <property type="match status" value="5"/>
</dbReference>
<keyword evidence="6" id="KW-0805">Transcription regulation</keyword>
<evidence type="ECO:0000256" key="8">
    <source>
        <dbReference type="ARBA" id="ARBA00023163"/>
    </source>
</evidence>
<feature type="region of interest" description="Disordered" evidence="11">
    <location>
        <begin position="221"/>
        <end position="289"/>
    </location>
</feature>
<dbReference type="GO" id="GO:0000122">
    <property type="term" value="P:negative regulation of transcription by RNA polymerase II"/>
    <property type="evidence" value="ECO:0007669"/>
    <property type="project" value="UniProtKB-ARBA"/>
</dbReference>
<feature type="compositionally biased region" description="Pro residues" evidence="11">
    <location>
        <begin position="263"/>
        <end position="288"/>
    </location>
</feature>
<evidence type="ECO:0000313" key="14">
    <source>
        <dbReference type="Proteomes" id="UP000814243"/>
    </source>
</evidence>
<dbReference type="AlphaFoldDB" id="A0A922MY20"/>
<proteinExistence type="predicted"/>
<feature type="domain" description="C2H2-type" evidence="12">
    <location>
        <begin position="638"/>
        <end position="665"/>
    </location>
</feature>
<dbReference type="EMBL" id="JACEFF010000062">
    <property type="protein sequence ID" value="KAH9644801.1"/>
    <property type="molecule type" value="Genomic_DNA"/>
</dbReference>
<dbReference type="SMART" id="SM00355">
    <property type="entry name" value="ZnF_C2H2"/>
    <property type="match status" value="9"/>
</dbReference>
<dbReference type="PROSITE" id="PS00028">
    <property type="entry name" value="ZINC_FINGER_C2H2_1"/>
    <property type="match status" value="9"/>
</dbReference>
<keyword evidence="5" id="KW-0862">Zinc</keyword>
<feature type="region of interest" description="Disordered" evidence="11">
    <location>
        <begin position="371"/>
        <end position="404"/>
    </location>
</feature>
<dbReference type="SUPFAM" id="SSF57667">
    <property type="entry name" value="beta-beta-alpha zinc fingers"/>
    <property type="match status" value="4"/>
</dbReference>
<dbReference type="Pfam" id="PF00096">
    <property type="entry name" value="zf-C2H2"/>
    <property type="match status" value="1"/>
</dbReference>
<dbReference type="GO" id="GO:0008270">
    <property type="term" value="F:zinc ion binding"/>
    <property type="evidence" value="ECO:0007669"/>
    <property type="project" value="UniProtKB-KW"/>
</dbReference>
<evidence type="ECO:0000259" key="12">
    <source>
        <dbReference type="PROSITE" id="PS50157"/>
    </source>
</evidence>
<dbReference type="InterPro" id="IPR050752">
    <property type="entry name" value="C2H2-ZF_domain"/>
</dbReference>
<evidence type="ECO:0000256" key="5">
    <source>
        <dbReference type="ARBA" id="ARBA00022833"/>
    </source>
</evidence>
<evidence type="ECO:0000256" key="10">
    <source>
        <dbReference type="PROSITE-ProRule" id="PRU00042"/>
    </source>
</evidence>
<keyword evidence="3" id="KW-0677">Repeat</keyword>
<dbReference type="Proteomes" id="UP000814243">
    <property type="component" value="Unassembled WGS sequence"/>
</dbReference>
<feature type="compositionally biased region" description="Polar residues" evidence="11">
    <location>
        <begin position="243"/>
        <end position="255"/>
    </location>
</feature>
<evidence type="ECO:0000313" key="13">
    <source>
        <dbReference type="EMBL" id="KAH9644801.1"/>
    </source>
</evidence>
<accession>A0A922MY20</accession>
<sequence length="837" mass="93640">MDGEAEDFNLQWEEEVEVKPGPGVVGTEEVITGLENMPHTAFSTLKVENQMYTQTSEEMMSTDQMAAENLMFLSQDVVSYTETAELADDPSVECVTEEVITDDWVIPGGQERVEVPMDHLNHPDLVLKEENELDVPLPTDQDEYTAMRPWPCDFCSRRFRKKAALMNHMVAHQNDRPHACNLCGVRYVRKCDLMNHLKVHAFVPDNPESVDYEDVLDNNQIIKPKKKRGRRKKNPEPVEENGTCENMTSARTQQWSRRARSPARPPPSPPSPASEPAPPSPPPPPSDPSRPFVCRHCGVGFARKKLCSHMPGSRSSVMLANTSLMIIKHDYVFQETLSGAYYEVHGGDSPVECSSCGELCWSREALASHMRQRHPHLPPRTDQQEQPFEDSDSGDDMEFRLSPLSHGGGERAVYDTMRGPELFCQDCGVAFQRADLLRRHVAAAHSYKRHDSSSSTWAEHTCDVCGEGFTDALQLLAHAEGHAERHRAPSAAPRYKHYSYISALLKARMFLITSLYRTSLLSLGLMVTCSACHFCYRLKKMSRGRNNAASTDASRQFPCRVCGKVFGSRSSQQIHIRIHTGERPYACRFCWKAFADGGTLRKHERIHTGILKKPSAFFEVFVTLTDNALISLIGGPAYCCVVCGRTLHSSAELVQHLIQHCDANTALKRQPQTGPRKYKRRRKLKTEQSPATPRDWERNSPSPPPVSRSPSPGSRASDTLGTSPAPPDSPPSPPSPARRRRRRAAPPPARPRMIHTEEAGRARRRAARAPRRSGSAARLRRPPRHPADDLRAMRHDEGAGEDASEAAPSAGGPFKCEMCELEFPRRDALLLHVPVHI</sequence>
<dbReference type="PANTHER" id="PTHR24384">
    <property type="entry name" value="FINGER PUTATIVE TRANSCRIPTION FACTOR FAMILY-RELATED"/>
    <property type="match status" value="1"/>
</dbReference>
<evidence type="ECO:0000256" key="6">
    <source>
        <dbReference type="ARBA" id="ARBA00023015"/>
    </source>
</evidence>
<dbReference type="InterPro" id="IPR036236">
    <property type="entry name" value="Znf_C2H2_sf"/>
</dbReference>
<keyword evidence="4 10" id="KW-0863">Zinc-finger</keyword>
<keyword evidence="2" id="KW-0479">Metal-binding</keyword>
<evidence type="ECO:0000256" key="9">
    <source>
        <dbReference type="ARBA" id="ARBA00023242"/>
    </source>
</evidence>
<feature type="domain" description="C2H2-type" evidence="12">
    <location>
        <begin position="351"/>
        <end position="379"/>
    </location>
</feature>
<feature type="domain" description="C2H2-type" evidence="12">
    <location>
        <begin position="557"/>
        <end position="584"/>
    </location>
</feature>
<gene>
    <name evidence="13" type="ORF">HF086_007889</name>
</gene>
<evidence type="ECO:0000256" key="3">
    <source>
        <dbReference type="ARBA" id="ARBA00022737"/>
    </source>
</evidence>
<dbReference type="GO" id="GO:0005634">
    <property type="term" value="C:nucleus"/>
    <property type="evidence" value="ECO:0007669"/>
    <property type="project" value="UniProtKB-SubCell"/>
</dbReference>
<keyword evidence="8" id="KW-0804">Transcription</keyword>
<feature type="compositionally biased region" description="Basic residues" evidence="11">
    <location>
        <begin position="223"/>
        <end position="233"/>
    </location>
</feature>
<reference evidence="13" key="1">
    <citation type="journal article" date="2021" name="G3 (Bethesda)">
        <title>Genome and transcriptome analysis of the beet armyworm Spodoptera exigua reveals targets for pest control. .</title>
        <authorList>
            <person name="Simon S."/>
            <person name="Breeschoten T."/>
            <person name="Jansen H.J."/>
            <person name="Dirks R.P."/>
            <person name="Schranz M.E."/>
            <person name="Ros V.I.D."/>
        </authorList>
    </citation>
    <scope>NUCLEOTIDE SEQUENCE</scope>
    <source>
        <strain evidence="13">TB_SE_WUR_2020</strain>
    </source>
</reference>
<evidence type="ECO:0000256" key="4">
    <source>
        <dbReference type="ARBA" id="ARBA00022771"/>
    </source>
</evidence>
<dbReference type="GO" id="GO:0000978">
    <property type="term" value="F:RNA polymerase II cis-regulatory region sequence-specific DNA binding"/>
    <property type="evidence" value="ECO:0007669"/>
    <property type="project" value="TreeGrafter"/>
</dbReference>
<keyword evidence="7" id="KW-0238">DNA-binding</keyword>
<feature type="domain" description="C2H2-type" evidence="12">
    <location>
        <begin position="814"/>
        <end position="837"/>
    </location>
</feature>
<organism evidence="13 14">
    <name type="scientific">Spodoptera exigua</name>
    <name type="common">Beet armyworm</name>
    <name type="synonym">Noctua fulgens</name>
    <dbReference type="NCBI Taxonomy" id="7107"/>
    <lineage>
        <taxon>Eukaryota</taxon>
        <taxon>Metazoa</taxon>
        <taxon>Ecdysozoa</taxon>
        <taxon>Arthropoda</taxon>
        <taxon>Hexapoda</taxon>
        <taxon>Insecta</taxon>
        <taxon>Pterygota</taxon>
        <taxon>Neoptera</taxon>
        <taxon>Endopterygota</taxon>
        <taxon>Lepidoptera</taxon>
        <taxon>Glossata</taxon>
        <taxon>Ditrysia</taxon>
        <taxon>Noctuoidea</taxon>
        <taxon>Noctuidae</taxon>
        <taxon>Amphipyrinae</taxon>
        <taxon>Spodoptera</taxon>
    </lineage>
</organism>
<feature type="compositionally biased region" description="Basic and acidic residues" evidence="11">
    <location>
        <begin position="785"/>
        <end position="798"/>
    </location>
</feature>
<evidence type="ECO:0000256" key="11">
    <source>
        <dbReference type="SAM" id="MobiDB-lite"/>
    </source>
</evidence>
<feature type="region of interest" description="Disordered" evidence="11">
    <location>
        <begin position="668"/>
        <end position="812"/>
    </location>
</feature>
<dbReference type="GO" id="GO:0000981">
    <property type="term" value="F:DNA-binding transcription factor activity, RNA polymerase II-specific"/>
    <property type="evidence" value="ECO:0007669"/>
    <property type="project" value="TreeGrafter"/>
</dbReference>
<feature type="compositionally biased region" description="Basic residues" evidence="11">
    <location>
        <begin position="762"/>
        <end position="771"/>
    </location>
</feature>
<dbReference type="FunFam" id="3.30.160.60:FF:001465">
    <property type="entry name" value="Zinc finger protein 560"/>
    <property type="match status" value="1"/>
</dbReference>
<keyword evidence="9" id="KW-0539">Nucleus</keyword>
<dbReference type="PANTHER" id="PTHR24384:SF189">
    <property type="entry name" value="C2H2-TYPE DOMAIN-CONTAINING PROTEIN-RELATED"/>
    <property type="match status" value="1"/>
</dbReference>
<evidence type="ECO:0000256" key="1">
    <source>
        <dbReference type="ARBA" id="ARBA00004123"/>
    </source>
</evidence>
<comment type="subcellular location">
    <subcellularLocation>
        <location evidence="1">Nucleus</location>
    </subcellularLocation>
</comment>
<feature type="domain" description="C2H2-type" evidence="12">
    <location>
        <begin position="422"/>
        <end position="450"/>
    </location>
</feature>
<evidence type="ECO:0000256" key="7">
    <source>
        <dbReference type="ARBA" id="ARBA00023125"/>
    </source>
</evidence>
<feature type="compositionally biased region" description="Acidic residues" evidence="11">
    <location>
        <begin position="387"/>
        <end position="396"/>
    </location>
</feature>
<dbReference type="PROSITE" id="PS50157">
    <property type="entry name" value="ZINC_FINGER_C2H2_2"/>
    <property type="match status" value="9"/>
</dbReference>
<feature type="domain" description="C2H2-type" evidence="12">
    <location>
        <begin position="150"/>
        <end position="177"/>
    </location>
</feature>
<feature type="domain" description="C2H2-type" evidence="12">
    <location>
        <begin position="585"/>
        <end position="609"/>
    </location>
</feature>
<dbReference type="InterPro" id="IPR013087">
    <property type="entry name" value="Znf_C2H2_type"/>
</dbReference>
<protein>
    <recommendedName>
        <fullName evidence="12">C2H2-type domain-containing protein</fullName>
    </recommendedName>
</protein>
<feature type="domain" description="C2H2-type" evidence="12">
    <location>
        <begin position="178"/>
        <end position="201"/>
    </location>
</feature>
<dbReference type="FunFam" id="3.30.160.60:FF:000325">
    <property type="entry name" value="ZFP90 zinc finger protein"/>
    <property type="match status" value="1"/>
</dbReference>
<evidence type="ECO:0000256" key="2">
    <source>
        <dbReference type="ARBA" id="ARBA00022723"/>
    </source>
</evidence>
<feature type="compositionally biased region" description="Pro residues" evidence="11">
    <location>
        <begin position="724"/>
        <end position="736"/>
    </location>
</feature>
<comment type="caution">
    <text evidence="13">The sequence shown here is derived from an EMBL/GenBank/DDBJ whole genome shotgun (WGS) entry which is preliminary data.</text>
</comment>
<name>A0A922MY20_SPOEX</name>